<dbReference type="RefSeq" id="WP_003125837.1">
    <property type="nucleotide sequence ID" value="NZ_CABEIK010000001.1"/>
</dbReference>
<dbReference type="GO" id="GO:0005829">
    <property type="term" value="C:cytosol"/>
    <property type="evidence" value="ECO:0007669"/>
    <property type="project" value="TreeGrafter"/>
</dbReference>
<proteinExistence type="inferred from homology"/>
<dbReference type="GO" id="GO:0016052">
    <property type="term" value="P:carbohydrate catabolic process"/>
    <property type="evidence" value="ECO:0007669"/>
    <property type="project" value="TreeGrafter"/>
</dbReference>
<dbReference type="AlphaFoldDB" id="A0A6I4XKR9"/>
<keyword evidence="2 5" id="KW-0378">Hydrolase</keyword>
<dbReference type="Proteomes" id="UP000439965">
    <property type="component" value="Unassembled WGS sequence"/>
</dbReference>
<keyword evidence="3" id="KW-0326">Glycosidase</keyword>
<dbReference type="PROSITE" id="PS00653">
    <property type="entry name" value="GLYCOSYL_HYDROL_F1_2"/>
    <property type="match status" value="1"/>
</dbReference>
<evidence type="ECO:0000313" key="6">
    <source>
        <dbReference type="Proteomes" id="UP000439965"/>
    </source>
</evidence>
<evidence type="ECO:0000256" key="2">
    <source>
        <dbReference type="ARBA" id="ARBA00022801"/>
    </source>
</evidence>
<organism evidence="5 6">
    <name type="scientific">Enterococcus gallinarum</name>
    <dbReference type="NCBI Taxonomy" id="1353"/>
    <lineage>
        <taxon>Bacteria</taxon>
        <taxon>Bacillati</taxon>
        <taxon>Bacillota</taxon>
        <taxon>Bacilli</taxon>
        <taxon>Lactobacillales</taxon>
        <taxon>Enterococcaceae</taxon>
        <taxon>Enterococcus</taxon>
    </lineage>
</organism>
<reference evidence="5 6" key="1">
    <citation type="submission" date="2019-04" db="EMBL/GenBank/DDBJ databases">
        <title>Step-wise assembly of the neonatal virome modulated by breast feeding.</title>
        <authorList>
            <person name="Liang G."/>
            <person name="Bushman F."/>
        </authorList>
    </citation>
    <scope>NUCLEOTIDE SEQUENCE [LARGE SCALE GENOMIC DNA]</scope>
    <source>
        <strain evidence="5 6">E3404</strain>
    </source>
</reference>
<comment type="similarity">
    <text evidence="1 4">Belongs to the glycosyl hydrolase 1 family.</text>
</comment>
<evidence type="ECO:0000256" key="4">
    <source>
        <dbReference type="RuleBase" id="RU003690"/>
    </source>
</evidence>
<dbReference type="PANTHER" id="PTHR10353:SF122">
    <property type="entry name" value="6-PHOSPHO-BETA-GLUCOSIDASE ASCB-RELATED"/>
    <property type="match status" value="1"/>
</dbReference>
<dbReference type="InterPro" id="IPR017853">
    <property type="entry name" value="GH"/>
</dbReference>
<dbReference type="PANTHER" id="PTHR10353">
    <property type="entry name" value="GLYCOSYL HYDROLASE"/>
    <property type="match status" value="1"/>
</dbReference>
<dbReference type="GO" id="GO:0008422">
    <property type="term" value="F:beta-glucosidase activity"/>
    <property type="evidence" value="ECO:0007669"/>
    <property type="project" value="TreeGrafter"/>
</dbReference>
<accession>A0A6I4XKR9</accession>
<dbReference type="SUPFAM" id="SSF51445">
    <property type="entry name" value="(Trans)glycosidases"/>
    <property type="match status" value="1"/>
</dbReference>
<dbReference type="FunFam" id="3.20.20.80:FF:000004">
    <property type="entry name" value="Beta-glucosidase 6-phospho-beta-glucosidase"/>
    <property type="match status" value="1"/>
</dbReference>
<dbReference type="InterPro" id="IPR033132">
    <property type="entry name" value="GH_1_N_CS"/>
</dbReference>
<dbReference type="Gene3D" id="3.20.20.80">
    <property type="entry name" value="Glycosidases"/>
    <property type="match status" value="1"/>
</dbReference>
<dbReference type="InterPro" id="IPR001360">
    <property type="entry name" value="Glyco_hydro_1"/>
</dbReference>
<name>A0A6I4XKR9_ENTGA</name>
<dbReference type="PRINTS" id="PR00131">
    <property type="entry name" value="GLHYDRLASE1"/>
</dbReference>
<dbReference type="Pfam" id="PF00232">
    <property type="entry name" value="Glyco_hydro_1"/>
    <property type="match status" value="1"/>
</dbReference>
<gene>
    <name evidence="5" type="ORF">GTI89_10515</name>
</gene>
<sequence length="492" mass="57120">MNKSYFPKNFLWGGAIAANQVEGAWNVDGKGMSVADVAMYKPDVDRTDYISQWHVSPEQIEEAMQSKNDKLFPKRRGIDFYHRYKEDLALIKEMGLKCLRVSIAWTRLYPNGIESEPNQAGIDFYVSLFKEMKKNGIEPLVTLSHYEMPLYLVNEYDGWVSREVIDMFVRFSKTCFEHFGKYVNYWLTFNEIDSVFRHPFTTMGVVEEKYKTKKEAEEAIYQALHHQFVASSLATKYAHQIIPNAQVGCMVTRALAYPLTSNPVDVMLAQQHNRENYFFSDVQVFGTYPTFVKNYWQENNFSIEMVEGDEEIIQQHTVDFVSFSYYMSMIKTEDEEDREKVGGNLVTSVKNPYLDTSDWGWQVDPTGLKIALIDMYDRYRMPLFIVESGIGAFDAFEDGKVHDDYRIKYFEDHFKAVNEAIRKGVEVMGYTTWGCIDLVSASTSQMSKRYGFIYVDADDEGNGTYDRFKKDSFYWYKQVIATNGASLVKENN</sequence>
<evidence type="ECO:0000313" key="5">
    <source>
        <dbReference type="EMBL" id="MXS26489.1"/>
    </source>
</evidence>
<dbReference type="EMBL" id="WVTI01000008">
    <property type="protein sequence ID" value="MXS26489.1"/>
    <property type="molecule type" value="Genomic_DNA"/>
</dbReference>
<protein>
    <submittedName>
        <fullName evidence="5">Family 1 glycosylhydrolase</fullName>
    </submittedName>
</protein>
<evidence type="ECO:0000256" key="3">
    <source>
        <dbReference type="ARBA" id="ARBA00023295"/>
    </source>
</evidence>
<evidence type="ECO:0000256" key="1">
    <source>
        <dbReference type="ARBA" id="ARBA00010838"/>
    </source>
</evidence>
<comment type="caution">
    <text evidence="5">The sequence shown here is derived from an EMBL/GenBank/DDBJ whole genome shotgun (WGS) entry which is preliminary data.</text>
</comment>